<dbReference type="Gene3D" id="3.10.110.10">
    <property type="entry name" value="Ubiquitin Conjugating Enzyme"/>
    <property type="match status" value="1"/>
</dbReference>
<feature type="coiled-coil region" evidence="17">
    <location>
        <begin position="701"/>
        <end position="784"/>
    </location>
</feature>
<keyword evidence="21" id="KW-1185">Reference proteome</keyword>
<organism evidence="20 21">
    <name type="scientific">Dimorphilus gyrociliatus</name>
    <dbReference type="NCBI Taxonomy" id="2664684"/>
    <lineage>
        <taxon>Eukaryota</taxon>
        <taxon>Metazoa</taxon>
        <taxon>Spiralia</taxon>
        <taxon>Lophotrochozoa</taxon>
        <taxon>Annelida</taxon>
        <taxon>Polychaeta</taxon>
        <taxon>Polychaeta incertae sedis</taxon>
        <taxon>Dinophilidae</taxon>
        <taxon>Dimorphilus</taxon>
    </lineage>
</organism>
<evidence type="ECO:0000256" key="10">
    <source>
        <dbReference type="ARBA" id="ARBA00022840"/>
    </source>
</evidence>
<keyword evidence="7" id="KW-0547">Nucleotide-binding</keyword>
<evidence type="ECO:0000256" key="14">
    <source>
        <dbReference type="ARBA" id="ARBA00045182"/>
    </source>
</evidence>
<dbReference type="InterPro" id="IPR000608">
    <property type="entry name" value="UBC"/>
</dbReference>
<comment type="function">
    <text evidence="14">Required for assembly of dynein regulatory complex (DRC) and inner dynein arm (IDA) complexes, which are responsible for ciliary beat regulation, thereby playing a central role in motility in cilia and flagella. Probably acts together with CCDC40 to form a molecular ruler that determines the 96 nanometer (nm) repeat length and arrangements of components in cilia and flagella. Not required for outer dynein arm complexes assembly.</text>
</comment>
<comment type="subcellular location">
    <subcellularLocation>
        <location evidence="1">Endoplasmic reticulum membrane</location>
    </subcellularLocation>
</comment>
<dbReference type="SMART" id="SM00212">
    <property type="entry name" value="UBCc"/>
    <property type="match status" value="1"/>
</dbReference>
<keyword evidence="9" id="KW-0256">Endoplasmic reticulum</keyword>
<accession>A0A7I8V5D6</accession>
<evidence type="ECO:0000256" key="6">
    <source>
        <dbReference type="ARBA" id="ARBA00022692"/>
    </source>
</evidence>
<dbReference type="GO" id="GO:0005930">
    <property type="term" value="C:axoneme"/>
    <property type="evidence" value="ECO:0007669"/>
    <property type="project" value="InterPro"/>
</dbReference>
<comment type="similarity">
    <text evidence="2">Belongs to the CCDC39 family.</text>
</comment>
<dbReference type="AlphaFoldDB" id="A0A7I8V5D6"/>
<dbReference type="Proteomes" id="UP000549394">
    <property type="component" value="Unassembled WGS sequence"/>
</dbReference>
<feature type="coiled-coil region" evidence="17">
    <location>
        <begin position="521"/>
        <end position="590"/>
    </location>
</feature>
<comment type="function">
    <text evidence="15">Catalyzes the covalent attachment of ubiquitin to other proteins. Seems to function in the selective degradation of misfolded membrane proteins from the endoplasmic reticulum (ERAD). In cooperation with the GATOR2 complex, catalyzes 'Lys-6'-linked ubiquitination of NPRL2.</text>
</comment>
<dbReference type="PANTHER" id="PTHR18962">
    <property type="entry name" value="COILED-COIL DOMAIN-CONTAINING PROTEIN 39"/>
    <property type="match status" value="1"/>
</dbReference>
<evidence type="ECO:0000256" key="3">
    <source>
        <dbReference type="ARBA" id="ARBA00012486"/>
    </source>
</evidence>
<keyword evidence="12 17" id="KW-0175">Coiled coil</keyword>
<dbReference type="SUPFAM" id="SSF54495">
    <property type="entry name" value="UBC-like"/>
    <property type="match status" value="1"/>
</dbReference>
<dbReference type="GO" id="GO:0061631">
    <property type="term" value="F:ubiquitin conjugating enzyme activity"/>
    <property type="evidence" value="ECO:0007669"/>
    <property type="project" value="UniProtKB-EC"/>
</dbReference>
<name>A0A7I8V5D6_9ANNE</name>
<keyword evidence="5" id="KW-0808">Transferase</keyword>
<evidence type="ECO:0000256" key="8">
    <source>
        <dbReference type="ARBA" id="ARBA00022786"/>
    </source>
</evidence>
<dbReference type="CDD" id="cd23799">
    <property type="entry name" value="UBCc_UBE2J"/>
    <property type="match status" value="1"/>
</dbReference>
<feature type="compositionally biased region" description="Low complexity" evidence="18">
    <location>
        <begin position="1091"/>
        <end position="1120"/>
    </location>
</feature>
<feature type="region of interest" description="Disordered" evidence="18">
    <location>
        <begin position="1087"/>
        <end position="1120"/>
    </location>
</feature>
<dbReference type="PROSITE" id="PS50127">
    <property type="entry name" value="UBC_2"/>
    <property type="match status" value="1"/>
</dbReference>
<keyword evidence="11" id="KW-1133">Transmembrane helix</keyword>
<evidence type="ECO:0000259" key="19">
    <source>
        <dbReference type="PROSITE" id="PS50127"/>
    </source>
</evidence>
<gene>
    <name evidence="20" type="ORF">DGYR_LOCUS294</name>
</gene>
<keyword evidence="10" id="KW-0067">ATP-binding</keyword>
<feature type="coiled-coil region" evidence="17">
    <location>
        <begin position="895"/>
        <end position="1026"/>
    </location>
</feature>
<dbReference type="OrthoDB" id="10259720at2759"/>
<comment type="caution">
    <text evidence="20">The sequence shown here is derived from an EMBL/GenBank/DDBJ whole genome shotgun (WGS) entry which is preliminary data.</text>
</comment>
<keyword evidence="13" id="KW-0472">Membrane</keyword>
<evidence type="ECO:0000313" key="20">
    <source>
        <dbReference type="EMBL" id="CAD5110940.1"/>
    </source>
</evidence>
<protein>
    <recommendedName>
        <fullName evidence="4">Coiled-coil domain-containing protein 39</fullName>
        <ecNumber evidence="3">2.3.2.23</ecNumber>
    </recommendedName>
    <alternativeName>
        <fullName evidence="16">Ubiquitin-conjugating enzyme E2 J2</fullName>
    </alternativeName>
</protein>
<dbReference type="GO" id="GO:0005789">
    <property type="term" value="C:endoplasmic reticulum membrane"/>
    <property type="evidence" value="ECO:0007669"/>
    <property type="project" value="UniProtKB-SubCell"/>
</dbReference>
<evidence type="ECO:0000256" key="13">
    <source>
        <dbReference type="ARBA" id="ARBA00023136"/>
    </source>
</evidence>
<feature type="coiled-coil region" evidence="17">
    <location>
        <begin position="325"/>
        <end position="422"/>
    </location>
</feature>
<keyword evidence="8" id="KW-0833">Ubl conjugation pathway</keyword>
<dbReference type="GO" id="GO:0005576">
    <property type="term" value="C:extracellular region"/>
    <property type="evidence" value="ECO:0007669"/>
    <property type="project" value="GOC"/>
</dbReference>
<evidence type="ECO:0000256" key="16">
    <source>
        <dbReference type="ARBA" id="ARBA00073320"/>
    </source>
</evidence>
<evidence type="ECO:0000256" key="12">
    <source>
        <dbReference type="ARBA" id="ARBA00023054"/>
    </source>
</evidence>
<dbReference type="EMBL" id="CAJFCJ010000001">
    <property type="protein sequence ID" value="CAD5110940.1"/>
    <property type="molecule type" value="Genomic_DNA"/>
</dbReference>
<evidence type="ECO:0000256" key="4">
    <source>
        <dbReference type="ARBA" id="ARBA00016725"/>
    </source>
</evidence>
<dbReference type="InterPro" id="IPR016135">
    <property type="entry name" value="UBQ-conjugating_enzyme/RWD"/>
</dbReference>
<dbReference type="GO" id="GO:0036159">
    <property type="term" value="P:inner dynein arm assembly"/>
    <property type="evidence" value="ECO:0007669"/>
    <property type="project" value="InterPro"/>
</dbReference>
<dbReference type="Pfam" id="PF00179">
    <property type="entry name" value="UQ_con"/>
    <property type="match status" value="1"/>
</dbReference>
<dbReference type="PANTHER" id="PTHR18962:SF0">
    <property type="entry name" value="COILED-COIL DOMAIN-CONTAINING PROTEIN 39"/>
    <property type="match status" value="1"/>
</dbReference>
<evidence type="ECO:0000256" key="17">
    <source>
        <dbReference type="SAM" id="Coils"/>
    </source>
</evidence>
<dbReference type="GO" id="GO:0060287">
    <property type="term" value="P:epithelial cilium movement involved in determination of left/right asymmetry"/>
    <property type="evidence" value="ECO:0007669"/>
    <property type="project" value="TreeGrafter"/>
</dbReference>
<sequence>MVVYFPMSAKLSPEKLICKMTSKRVNSTATARLKQDYIRLKKDPVPYVSAEPHASNILEWHYMVKGPENSPYEGGYYHGKLIFPREYPFKPPSIYMITPNGRFKCNTRLCLSISDFHPDTWNPAWSVSTILTGLLSFMLENSPTLGSIEKSDYAKRQYAAQSGEFNLKDKTFTELFPDIVEEINQVLKKRQQQLEERTKKDPNRMSNIQRTIDDQGVLYNCEMDALNNILSDLQWDEGIAMPVSNIDNKLLEDEIQRKQKKIAALNSKKEENVDRISNLREHMKNVKQELNHTQSLVNFQRKAVETTDHLGKVANREGGRIKHELARLGKDLNEVKERSNRLENEVFQRTKKLDDVKESVNVDEKALEEWLEESSKRDEDAMALLKYNIKDEGRIKTMNLQLERLCDIAKKKKEELEKETTETLTTQIELDKTAEEFRKIHLERQDLLFQWEKIIKQMQVKDDEITQMAVKLTLAKQDIRTIDEEIAEKEQFLKAESDNNDEIRKQTIENERILGKLKIQYQEEELVRDQFNSELEALQRTCERTALDLESMRCQVTQLKKESNEKSNQLRDIQEKKKDLVEKFKVANEISLSAEERAQEMDKLLIMEEKLQTRLSIELDRLREQNFRNTEIYTKLKSEKKNIESEIQGIYTTIRHLNTKLTKLDTEGLKQQEILYNQDFTIQQLERRMGRMHGETSNEDKLRMEEKIKVLLEELKEKENKKSIMIQQLKRSQDDVRRIKRNSEKAKSEMDHLVSKIEEVDLHAETAERELKKTINKKQDLMVEENVLKVELKKVRNILGDKADDVVSLKKRKLQLDIALKERSREISLYKDMMINEMRLVEDERQNVSSELHERVAKIDKLKKRYELLMVTMGSPEGEEEQSQAFYVIKSAQEKEELQKDGDELDAKIRKAEKEMGALENTLRVINSRNEIYRKSFNKVQETSDEMEEKQELEEQYRAAQDKFKYKKRLIRELTHDLKLMGNTIEELSIEGNHLSEMYEQNKKKMSQLNKEIYNQNESLDRVQRQTRNLNKVLKKGAKRSTEETDIELRGAREFNKSVMREINEVITQFPNMSNSAHAYFLSANLPPPSMTSTPASSVRGSVHSSGSTSSSRSSLSLRL</sequence>
<dbReference type="GO" id="GO:0005524">
    <property type="term" value="F:ATP binding"/>
    <property type="evidence" value="ECO:0007669"/>
    <property type="project" value="UniProtKB-KW"/>
</dbReference>
<evidence type="ECO:0000256" key="2">
    <source>
        <dbReference type="ARBA" id="ARBA00005805"/>
    </source>
</evidence>
<dbReference type="InterPro" id="IPR033290">
    <property type="entry name" value="CCDC39"/>
</dbReference>
<evidence type="ECO:0000256" key="7">
    <source>
        <dbReference type="ARBA" id="ARBA00022741"/>
    </source>
</evidence>
<evidence type="ECO:0000256" key="9">
    <source>
        <dbReference type="ARBA" id="ARBA00022824"/>
    </source>
</evidence>
<dbReference type="Pfam" id="PF24161">
    <property type="entry name" value="CCDC39"/>
    <property type="match status" value="1"/>
</dbReference>
<evidence type="ECO:0000256" key="15">
    <source>
        <dbReference type="ARBA" id="ARBA00054775"/>
    </source>
</evidence>
<evidence type="ECO:0000313" key="21">
    <source>
        <dbReference type="Proteomes" id="UP000549394"/>
    </source>
</evidence>
<dbReference type="EC" id="2.3.2.23" evidence="3"/>
<feature type="domain" description="UBC core" evidence="19">
    <location>
        <begin position="28"/>
        <end position="178"/>
    </location>
</feature>
<reference evidence="20 21" key="1">
    <citation type="submission" date="2020-08" db="EMBL/GenBank/DDBJ databases">
        <authorList>
            <person name="Hejnol A."/>
        </authorList>
    </citation>
    <scope>NUCLEOTIDE SEQUENCE [LARGE SCALE GENOMIC DNA]</scope>
</reference>
<evidence type="ECO:0000256" key="5">
    <source>
        <dbReference type="ARBA" id="ARBA00022679"/>
    </source>
</evidence>
<keyword evidence="6" id="KW-0812">Transmembrane</keyword>
<proteinExistence type="inferred from homology"/>
<evidence type="ECO:0000256" key="1">
    <source>
        <dbReference type="ARBA" id="ARBA00004586"/>
    </source>
</evidence>
<feature type="coiled-coil region" evidence="17">
    <location>
        <begin position="248"/>
        <end position="296"/>
    </location>
</feature>
<dbReference type="GO" id="GO:0060285">
    <property type="term" value="P:cilium-dependent cell motility"/>
    <property type="evidence" value="ECO:0007669"/>
    <property type="project" value="TreeGrafter"/>
</dbReference>
<evidence type="ECO:0000256" key="18">
    <source>
        <dbReference type="SAM" id="MobiDB-lite"/>
    </source>
</evidence>
<evidence type="ECO:0000256" key="11">
    <source>
        <dbReference type="ARBA" id="ARBA00022989"/>
    </source>
</evidence>
<dbReference type="FunFam" id="3.10.110.10:FF:000023">
    <property type="entry name" value="Ubiquitin-conjugating enzyme E2 J2"/>
    <property type="match status" value="1"/>
</dbReference>